<dbReference type="AlphaFoldDB" id="A0AAI8VX05"/>
<keyword evidence="9" id="KW-0812">Transmembrane</keyword>
<evidence type="ECO:0000313" key="11">
    <source>
        <dbReference type="Proteomes" id="UP001295740"/>
    </source>
</evidence>
<dbReference type="InterPro" id="IPR017972">
    <property type="entry name" value="Cyt_P450_CS"/>
</dbReference>
<dbReference type="EMBL" id="CAUWAG010000020">
    <property type="protein sequence ID" value="CAJ2512608.1"/>
    <property type="molecule type" value="Genomic_DNA"/>
</dbReference>
<evidence type="ECO:0000256" key="1">
    <source>
        <dbReference type="ARBA" id="ARBA00001971"/>
    </source>
</evidence>
<dbReference type="PRINTS" id="PR00465">
    <property type="entry name" value="EP450IV"/>
</dbReference>
<dbReference type="Pfam" id="PF00067">
    <property type="entry name" value="p450"/>
    <property type="match status" value="1"/>
</dbReference>
<gene>
    <name evidence="10" type="ORF">KHLLAP_LOCUS13076</name>
</gene>
<feature type="binding site" description="axial binding residue" evidence="7">
    <location>
        <position position="356"/>
    </location>
    <ligand>
        <name>heme</name>
        <dbReference type="ChEBI" id="CHEBI:30413"/>
    </ligand>
    <ligandPart>
        <name>Fe</name>
        <dbReference type="ChEBI" id="CHEBI:18248"/>
    </ligandPart>
</feature>
<keyword evidence="6 8" id="KW-0503">Monooxygenase</keyword>
<dbReference type="GO" id="GO:0005506">
    <property type="term" value="F:iron ion binding"/>
    <property type="evidence" value="ECO:0007669"/>
    <property type="project" value="InterPro"/>
</dbReference>
<keyword evidence="3 7" id="KW-0349">Heme</keyword>
<protein>
    <submittedName>
        <fullName evidence="10">Uu.00g007270.m01.CDS01</fullName>
    </submittedName>
</protein>
<keyword evidence="5 7" id="KW-0408">Iron</keyword>
<dbReference type="GO" id="GO:0020037">
    <property type="term" value="F:heme binding"/>
    <property type="evidence" value="ECO:0007669"/>
    <property type="project" value="InterPro"/>
</dbReference>
<keyword evidence="8" id="KW-0560">Oxidoreductase</keyword>
<dbReference type="PANTHER" id="PTHR24305">
    <property type="entry name" value="CYTOCHROME P450"/>
    <property type="match status" value="1"/>
</dbReference>
<keyword evidence="11" id="KW-1185">Reference proteome</keyword>
<evidence type="ECO:0000256" key="5">
    <source>
        <dbReference type="ARBA" id="ARBA00023004"/>
    </source>
</evidence>
<dbReference type="InterPro" id="IPR002403">
    <property type="entry name" value="Cyt_P450_E_grp-IV"/>
</dbReference>
<organism evidence="10 11">
    <name type="scientific">Anthostomella pinea</name>
    <dbReference type="NCBI Taxonomy" id="933095"/>
    <lineage>
        <taxon>Eukaryota</taxon>
        <taxon>Fungi</taxon>
        <taxon>Dikarya</taxon>
        <taxon>Ascomycota</taxon>
        <taxon>Pezizomycotina</taxon>
        <taxon>Sordariomycetes</taxon>
        <taxon>Xylariomycetidae</taxon>
        <taxon>Xylariales</taxon>
        <taxon>Xylariaceae</taxon>
        <taxon>Anthostomella</taxon>
    </lineage>
</organism>
<dbReference type="Gene3D" id="1.10.630.10">
    <property type="entry name" value="Cytochrome P450"/>
    <property type="match status" value="2"/>
</dbReference>
<comment type="cofactor">
    <cofactor evidence="1 7">
        <name>heme</name>
        <dbReference type="ChEBI" id="CHEBI:30413"/>
    </cofactor>
</comment>
<comment type="similarity">
    <text evidence="2 8">Belongs to the cytochrome P450 family.</text>
</comment>
<keyword evidence="4 7" id="KW-0479">Metal-binding</keyword>
<evidence type="ECO:0000256" key="6">
    <source>
        <dbReference type="ARBA" id="ARBA00023033"/>
    </source>
</evidence>
<dbReference type="PANTHER" id="PTHR24305:SF226">
    <property type="entry name" value="CYTOCHROME P450 MONOOXYGENASE"/>
    <property type="match status" value="1"/>
</dbReference>
<dbReference type="PROSITE" id="PS00086">
    <property type="entry name" value="CYTOCHROME_P450"/>
    <property type="match status" value="1"/>
</dbReference>
<name>A0AAI8VX05_9PEZI</name>
<keyword evidence="9" id="KW-1133">Transmembrane helix</keyword>
<dbReference type="GO" id="GO:0004497">
    <property type="term" value="F:monooxygenase activity"/>
    <property type="evidence" value="ECO:0007669"/>
    <property type="project" value="UniProtKB-KW"/>
</dbReference>
<evidence type="ECO:0000256" key="4">
    <source>
        <dbReference type="ARBA" id="ARBA00022723"/>
    </source>
</evidence>
<dbReference type="GO" id="GO:0016705">
    <property type="term" value="F:oxidoreductase activity, acting on paired donors, with incorporation or reduction of molecular oxygen"/>
    <property type="evidence" value="ECO:0007669"/>
    <property type="project" value="InterPro"/>
</dbReference>
<dbReference type="Proteomes" id="UP001295740">
    <property type="component" value="Unassembled WGS sequence"/>
</dbReference>
<evidence type="ECO:0000256" key="3">
    <source>
        <dbReference type="ARBA" id="ARBA00022617"/>
    </source>
</evidence>
<proteinExistence type="inferred from homology"/>
<comment type="caution">
    <text evidence="10">The sequence shown here is derived from an EMBL/GenBank/DDBJ whole genome shotgun (WGS) entry which is preliminary data.</text>
</comment>
<evidence type="ECO:0000256" key="9">
    <source>
        <dbReference type="SAM" id="Phobius"/>
    </source>
</evidence>
<dbReference type="InterPro" id="IPR050121">
    <property type="entry name" value="Cytochrome_P450_monoxygenase"/>
</dbReference>
<accession>A0AAI8VX05</accession>
<dbReference type="InterPro" id="IPR036396">
    <property type="entry name" value="Cyt_P450_sf"/>
</dbReference>
<evidence type="ECO:0000256" key="7">
    <source>
        <dbReference type="PIRSR" id="PIRSR602403-1"/>
    </source>
</evidence>
<evidence type="ECO:0000256" key="8">
    <source>
        <dbReference type="RuleBase" id="RU000461"/>
    </source>
</evidence>
<keyword evidence="9" id="KW-0472">Membrane</keyword>
<sequence length="439" mass="49359">MVLDTGFAAARYAVLILGSYYLLVIGHRILLHPLRRYPGPLVAKFTDWYGGFHALSMHLHLTTYQDHKKYGRVMKHGPNRLVFNSVQALQDIYSNERTTKSHIYLLTVQANGIDSIFNAVDRKRHASKRRLVGRAVTKRAMRMFGPIMHEQIDVFACKRLGLDIVGHLAFGFALDTQTDPTYRFIIDGIAMGNYRANSFMQLPFLKNGAGGDTTATALSALFFYPSHNPVAYRQVSEEVRGTFTHAAEIQGGPMLSDCRYLRAYIDATLRMSSPISGTLWRELAKDEEAKGPLIVDRHVIPRGTQVGVNIYTLHHNEDYFPEPFDFRSERWLVEDSSELQTMHAAFATFSAGARGCAGKPMAYLESSLVAAKTLWYFDFQTAPGDVTGVGIRGKMDGRGRREEYQLRDVFSAAHDGPYVVFRPRGDACKELGVRMSQSQ</sequence>
<dbReference type="InterPro" id="IPR001128">
    <property type="entry name" value="Cyt_P450"/>
</dbReference>
<evidence type="ECO:0000313" key="10">
    <source>
        <dbReference type="EMBL" id="CAJ2512608.1"/>
    </source>
</evidence>
<reference evidence="10" key="1">
    <citation type="submission" date="2023-10" db="EMBL/GenBank/DDBJ databases">
        <authorList>
            <person name="Hackl T."/>
        </authorList>
    </citation>
    <scope>NUCLEOTIDE SEQUENCE</scope>
</reference>
<evidence type="ECO:0000256" key="2">
    <source>
        <dbReference type="ARBA" id="ARBA00010617"/>
    </source>
</evidence>
<dbReference type="SUPFAM" id="SSF48264">
    <property type="entry name" value="Cytochrome P450"/>
    <property type="match status" value="1"/>
</dbReference>
<feature type="transmembrane region" description="Helical" evidence="9">
    <location>
        <begin position="12"/>
        <end position="31"/>
    </location>
</feature>